<proteinExistence type="predicted"/>
<protein>
    <submittedName>
        <fullName evidence="1">Uncharacterized protein</fullName>
    </submittedName>
</protein>
<evidence type="ECO:0000313" key="1">
    <source>
        <dbReference type="EMBL" id="MBB2165213.1"/>
    </source>
</evidence>
<sequence length="104" mass="10825">MMTMPLRDGSKSCAAAPVVTVAIATLTVTMNVAAIDGENAQWSKSDFDLPMSGISANVAADVALDGFAEGMVLAAPHWLETLMLCPQVGRMSHSHGPQVILVSV</sequence>
<name>A0A7W4ILR1_9PROT</name>
<dbReference type="EMBL" id="JABEQO010000014">
    <property type="protein sequence ID" value="MBB2165213.1"/>
    <property type="molecule type" value="Genomic_DNA"/>
</dbReference>
<dbReference type="AlphaFoldDB" id="A0A7W4ILR1"/>
<evidence type="ECO:0000313" key="4">
    <source>
        <dbReference type="Proteomes" id="UP000561077"/>
    </source>
</evidence>
<dbReference type="RefSeq" id="WP_182974313.1">
    <property type="nucleotide sequence ID" value="NZ_JABEQN010000014.1"/>
</dbReference>
<dbReference type="Proteomes" id="UP000561077">
    <property type="component" value="Unassembled WGS sequence"/>
</dbReference>
<reference evidence="3 4" key="1">
    <citation type="submission" date="2020-04" db="EMBL/GenBank/DDBJ databases">
        <title>Description of novel Gluconacetobacter.</title>
        <authorList>
            <person name="Sombolestani A."/>
        </authorList>
    </citation>
    <scope>NUCLEOTIDE SEQUENCE [LARGE SCALE GENOMIC DNA]</scope>
    <source>
        <strain evidence="2 3">LMG 1728</strain>
        <strain evidence="1 4">LMG 1731</strain>
    </source>
</reference>
<accession>A0A7W4ILR1</accession>
<gene>
    <name evidence="2" type="ORF">HLH25_12165</name>
    <name evidence="1" type="ORF">HLH26_11845</name>
</gene>
<dbReference type="EMBL" id="JABEQN010000014">
    <property type="protein sequence ID" value="MBB2194378.1"/>
    <property type="molecule type" value="Genomic_DNA"/>
</dbReference>
<comment type="caution">
    <text evidence="1">The sequence shown here is derived from an EMBL/GenBank/DDBJ whole genome shotgun (WGS) entry which is preliminary data.</text>
</comment>
<evidence type="ECO:0000313" key="2">
    <source>
        <dbReference type="EMBL" id="MBB2194378.1"/>
    </source>
</evidence>
<dbReference type="Proteomes" id="UP000540490">
    <property type="component" value="Unassembled WGS sequence"/>
</dbReference>
<evidence type="ECO:0000313" key="3">
    <source>
        <dbReference type="Proteomes" id="UP000540490"/>
    </source>
</evidence>
<organism evidence="1 4">
    <name type="scientific">Gluconacetobacter dulcium</name>
    <dbReference type="NCBI Taxonomy" id="2729096"/>
    <lineage>
        <taxon>Bacteria</taxon>
        <taxon>Pseudomonadati</taxon>
        <taxon>Pseudomonadota</taxon>
        <taxon>Alphaproteobacteria</taxon>
        <taxon>Acetobacterales</taxon>
        <taxon>Acetobacteraceae</taxon>
        <taxon>Gluconacetobacter</taxon>
    </lineage>
</organism>
<keyword evidence="3" id="KW-1185">Reference proteome</keyword>